<dbReference type="RefSeq" id="XP_005652231.1">
    <property type="nucleotide sequence ID" value="XM_005652174.1"/>
</dbReference>
<dbReference type="OrthoDB" id="10027013at2759"/>
<dbReference type="AlphaFoldDB" id="I0ZAL8"/>
<gene>
    <name evidence="7" type="ORF">COCSUDRAFT_52241</name>
</gene>
<feature type="transmembrane region" description="Helical" evidence="6">
    <location>
        <begin position="218"/>
        <end position="237"/>
    </location>
</feature>
<keyword evidence="8" id="KW-1185">Reference proteome</keyword>
<evidence type="ECO:0000313" key="8">
    <source>
        <dbReference type="Proteomes" id="UP000007264"/>
    </source>
</evidence>
<dbReference type="Pfam" id="PF05216">
    <property type="entry name" value="UNC-50"/>
    <property type="match status" value="1"/>
</dbReference>
<reference evidence="7 8" key="1">
    <citation type="journal article" date="2012" name="Genome Biol.">
        <title>The genome of the polar eukaryotic microalga coccomyxa subellipsoidea reveals traits of cold adaptation.</title>
        <authorList>
            <person name="Blanc G."/>
            <person name="Agarkova I."/>
            <person name="Grimwood J."/>
            <person name="Kuo A."/>
            <person name="Brueggeman A."/>
            <person name="Dunigan D."/>
            <person name="Gurnon J."/>
            <person name="Ladunga I."/>
            <person name="Lindquist E."/>
            <person name="Lucas S."/>
            <person name="Pangilinan J."/>
            <person name="Proschold T."/>
            <person name="Salamov A."/>
            <person name="Schmutz J."/>
            <person name="Weeks D."/>
            <person name="Yamada T."/>
            <person name="Claverie J.M."/>
            <person name="Grigoriev I."/>
            <person name="Van Etten J."/>
            <person name="Lomsadze A."/>
            <person name="Borodovsky M."/>
        </authorList>
    </citation>
    <scope>NUCLEOTIDE SEQUENCE [LARGE SCALE GENOMIC DNA]</scope>
    <source>
        <strain evidence="7 8">C-169</strain>
    </source>
</reference>
<dbReference type="EMBL" id="AGSI01000001">
    <property type="protein sequence ID" value="EIE27687.1"/>
    <property type="molecule type" value="Genomic_DNA"/>
</dbReference>
<accession>I0ZAL8</accession>
<organism evidence="7 8">
    <name type="scientific">Coccomyxa subellipsoidea (strain C-169)</name>
    <name type="common">Green microalga</name>
    <dbReference type="NCBI Taxonomy" id="574566"/>
    <lineage>
        <taxon>Eukaryota</taxon>
        <taxon>Viridiplantae</taxon>
        <taxon>Chlorophyta</taxon>
        <taxon>core chlorophytes</taxon>
        <taxon>Trebouxiophyceae</taxon>
        <taxon>Trebouxiophyceae incertae sedis</taxon>
        <taxon>Coccomyxaceae</taxon>
        <taxon>Coccomyxa</taxon>
        <taxon>Coccomyxa subellipsoidea</taxon>
    </lineage>
</organism>
<feature type="transmembrane region" description="Helical" evidence="6">
    <location>
        <begin position="74"/>
        <end position="94"/>
    </location>
</feature>
<comment type="subcellular location">
    <subcellularLocation>
        <location evidence="1">Membrane</location>
        <topology evidence="1">Multi-pass membrane protein</topology>
    </subcellularLocation>
</comment>
<dbReference type="GeneID" id="17045702"/>
<evidence type="ECO:0000313" key="7">
    <source>
        <dbReference type="EMBL" id="EIE27687.1"/>
    </source>
</evidence>
<sequence length="249" mass="28741">MLPTTNHGSRSSNPQRRLSVLSTYLRRIIKPKQMDFEYTFWLMLQLCISPKTAYRHTSYHKQTKNHWARDDPAYVVICCLLVGAAACAYCVAFSSSVWHSLFTVMSAVFVDFLAIGVAIATVGWFLANKCLRKKTLHSHAIEQHVEWMYAFDVHCNSYFPLFLLLYVLQYLLCPLLLWHSFFSAVLSNLLYMAALSYYHYLSFLGYSALPFLEHTEVFLWPVAAIILIVPFTILSGFNPTRFTLNIYFG</sequence>
<evidence type="ECO:0000256" key="3">
    <source>
        <dbReference type="ARBA" id="ARBA00022692"/>
    </source>
</evidence>
<keyword evidence="5 6" id="KW-0472">Membrane</keyword>
<evidence type="ECO:0000256" key="1">
    <source>
        <dbReference type="ARBA" id="ARBA00004141"/>
    </source>
</evidence>
<protein>
    <submittedName>
        <fullName evidence="7">UNC-50</fullName>
    </submittedName>
</protein>
<dbReference type="InterPro" id="IPR007881">
    <property type="entry name" value="UNC-50"/>
</dbReference>
<evidence type="ECO:0000256" key="5">
    <source>
        <dbReference type="ARBA" id="ARBA00023136"/>
    </source>
</evidence>
<evidence type="ECO:0000256" key="2">
    <source>
        <dbReference type="ARBA" id="ARBA00006293"/>
    </source>
</evidence>
<dbReference type="KEGG" id="csl:COCSUDRAFT_52241"/>
<comment type="similarity">
    <text evidence="2">Belongs to the unc-50 family.</text>
</comment>
<proteinExistence type="inferred from homology"/>
<name>I0ZAL8_COCSC</name>
<dbReference type="PANTHER" id="PTHR12841">
    <property type="entry name" value="PROTEIN UNC-50 HOMOLOG"/>
    <property type="match status" value="1"/>
</dbReference>
<feature type="transmembrane region" description="Helical" evidence="6">
    <location>
        <begin position="101"/>
        <end position="127"/>
    </location>
</feature>
<keyword evidence="3 6" id="KW-0812">Transmembrane</keyword>
<dbReference type="PANTHER" id="PTHR12841:SF6">
    <property type="entry name" value="PROTEIN UNC-50 HOMOLOG"/>
    <property type="match status" value="1"/>
</dbReference>
<keyword evidence="4 6" id="KW-1133">Transmembrane helix</keyword>
<dbReference type="eggNOG" id="KOG3012">
    <property type="taxonomic scope" value="Eukaryota"/>
</dbReference>
<dbReference type="GO" id="GO:0000139">
    <property type="term" value="C:Golgi membrane"/>
    <property type="evidence" value="ECO:0007669"/>
    <property type="project" value="TreeGrafter"/>
</dbReference>
<evidence type="ECO:0000256" key="6">
    <source>
        <dbReference type="SAM" id="Phobius"/>
    </source>
</evidence>
<comment type="caution">
    <text evidence="7">The sequence shown here is derived from an EMBL/GenBank/DDBJ whole genome shotgun (WGS) entry which is preliminary data.</text>
</comment>
<evidence type="ECO:0000256" key="4">
    <source>
        <dbReference type="ARBA" id="ARBA00022989"/>
    </source>
</evidence>
<dbReference type="Proteomes" id="UP000007264">
    <property type="component" value="Unassembled WGS sequence"/>
</dbReference>